<dbReference type="SMART" id="SM00642">
    <property type="entry name" value="Aamy"/>
    <property type="match status" value="1"/>
</dbReference>
<reference evidence="2 3" key="1">
    <citation type="submission" date="2016-03" db="EMBL/GenBank/DDBJ databases">
        <title>Trachymyrmex septentrionalis WGS genome.</title>
        <authorList>
            <person name="Nygaard S."/>
            <person name="Hu H."/>
            <person name="Boomsma J."/>
            <person name="Zhang G."/>
        </authorList>
    </citation>
    <scope>NUCLEOTIDE SEQUENCE [LARGE SCALE GENOMIC DNA]</scope>
    <source>
        <strain evidence="2">Tsep2-gDNA-1</strain>
        <tissue evidence="2">Whole body</tissue>
    </source>
</reference>
<evidence type="ECO:0000313" key="3">
    <source>
        <dbReference type="Proteomes" id="UP000078541"/>
    </source>
</evidence>
<name>A0A151JXV7_9HYME</name>
<evidence type="ECO:0000259" key="1">
    <source>
        <dbReference type="SMART" id="SM00642"/>
    </source>
</evidence>
<dbReference type="Gene3D" id="3.20.20.80">
    <property type="entry name" value="Glycosidases"/>
    <property type="match status" value="1"/>
</dbReference>
<dbReference type="GO" id="GO:0005975">
    <property type="term" value="P:carbohydrate metabolic process"/>
    <property type="evidence" value="ECO:0007669"/>
    <property type="project" value="InterPro"/>
</dbReference>
<sequence>MTSITSKLNYLKESGIGAIWLLPINRSSMVILDLVPNHSSDEHYWFQVSLNRTGKYDHYTDLQGFVVGQLRVISAPVFCVESESELRIVPSHQGFKIFEKQWYFHQFHWQSDLNYSNLHVREEIRIKHIICVDGFRIDAVPHLFETNSNESKSNIKCVSKDDYNYLIHTLTKDQPQTYDLVQNIFFSIFFHILSDDEAYTSLENTIKYYNYGSHIPFNFNFIINMMRNHDRNRTASRFPRRTDQMTMLAMILPGMAVTYYG</sequence>
<dbReference type="PANTHER" id="PTHR10357">
    <property type="entry name" value="ALPHA-AMYLASE FAMILY MEMBER"/>
    <property type="match status" value="1"/>
</dbReference>
<dbReference type="Proteomes" id="UP000078541">
    <property type="component" value="Unassembled WGS sequence"/>
</dbReference>
<dbReference type="PANTHER" id="PTHR10357:SF179">
    <property type="entry name" value="NEUTRAL AND BASIC AMINO ACID TRANSPORT PROTEIN RBAT"/>
    <property type="match status" value="1"/>
</dbReference>
<organism evidence="2 3">
    <name type="scientific">Trachymyrmex septentrionalis</name>
    <dbReference type="NCBI Taxonomy" id="34720"/>
    <lineage>
        <taxon>Eukaryota</taxon>
        <taxon>Metazoa</taxon>
        <taxon>Ecdysozoa</taxon>
        <taxon>Arthropoda</taxon>
        <taxon>Hexapoda</taxon>
        <taxon>Insecta</taxon>
        <taxon>Pterygota</taxon>
        <taxon>Neoptera</taxon>
        <taxon>Endopterygota</taxon>
        <taxon>Hymenoptera</taxon>
        <taxon>Apocrita</taxon>
        <taxon>Aculeata</taxon>
        <taxon>Formicoidea</taxon>
        <taxon>Formicidae</taxon>
        <taxon>Myrmicinae</taxon>
        <taxon>Trachymyrmex</taxon>
    </lineage>
</organism>
<dbReference type="STRING" id="34720.A0A151JXV7"/>
<feature type="domain" description="Glycosyl hydrolase family 13 catalytic" evidence="1">
    <location>
        <begin position="1"/>
        <end position="261"/>
    </location>
</feature>
<gene>
    <name evidence="2" type="ORF">ALC56_06215</name>
</gene>
<accession>A0A151JXV7</accession>
<proteinExistence type="predicted"/>
<dbReference type="EMBL" id="KQ981607">
    <property type="protein sequence ID" value="KYN39395.1"/>
    <property type="molecule type" value="Genomic_DNA"/>
</dbReference>
<protein>
    <submittedName>
        <fullName evidence="2">Putative maltase H</fullName>
    </submittedName>
</protein>
<dbReference type="AlphaFoldDB" id="A0A151JXV7"/>
<keyword evidence="3" id="KW-1185">Reference proteome</keyword>
<dbReference type="InterPro" id="IPR017853">
    <property type="entry name" value="GH"/>
</dbReference>
<evidence type="ECO:0000313" key="2">
    <source>
        <dbReference type="EMBL" id="KYN39395.1"/>
    </source>
</evidence>
<dbReference type="Pfam" id="PF00128">
    <property type="entry name" value="Alpha-amylase"/>
    <property type="match status" value="1"/>
</dbReference>
<dbReference type="InterPro" id="IPR006047">
    <property type="entry name" value="GH13_cat_dom"/>
</dbReference>
<dbReference type="SUPFAM" id="SSF51445">
    <property type="entry name" value="(Trans)glycosidases"/>
    <property type="match status" value="1"/>
</dbReference>